<dbReference type="EMBL" id="JACIDN010000001">
    <property type="protein sequence ID" value="MBB3901305.1"/>
    <property type="molecule type" value="Genomic_DNA"/>
</dbReference>
<dbReference type="Proteomes" id="UP000517759">
    <property type="component" value="Unassembled WGS sequence"/>
</dbReference>
<reference evidence="5" key="2">
    <citation type="journal article" date="2019" name="Int. J. Syst. Evol. Microbiol.">
        <title>The Global Catalogue of Microorganisms (GCM) 10K type strain sequencing project: providing services to taxonomists for standard genome sequencing and annotation.</title>
        <authorList>
            <consortium name="The Broad Institute Genomics Platform"/>
            <consortium name="The Broad Institute Genome Sequencing Center for Infectious Disease"/>
            <person name="Wu L."/>
            <person name="Ma J."/>
        </authorList>
    </citation>
    <scope>NUCLEOTIDE SEQUENCE [LARGE SCALE GENOMIC DNA]</scope>
    <source>
        <strain evidence="5">NBRC 107710</strain>
    </source>
</reference>
<keyword evidence="1" id="KW-1133">Transmembrane helix</keyword>
<evidence type="ECO:0000313" key="4">
    <source>
        <dbReference type="Proteomes" id="UP000517759"/>
    </source>
</evidence>
<proteinExistence type="predicted"/>
<evidence type="ECO:0000313" key="3">
    <source>
        <dbReference type="EMBL" id="MBB3901305.1"/>
    </source>
</evidence>
<keyword evidence="1" id="KW-0472">Membrane</keyword>
<dbReference type="RefSeq" id="WP_183502039.1">
    <property type="nucleotide sequence ID" value="NZ_BSPG01000025.1"/>
</dbReference>
<feature type="transmembrane region" description="Helical" evidence="1">
    <location>
        <begin position="24"/>
        <end position="44"/>
    </location>
</feature>
<reference evidence="2" key="1">
    <citation type="journal article" date="2014" name="Int. J. Syst. Evol. Microbiol.">
        <title>Complete genome of a new Firmicutes species belonging to the dominant human colonic microbiota ('Ruminococcus bicirculans') reveals two chromosomes and a selective capacity to utilize plant glucans.</title>
        <authorList>
            <consortium name="NISC Comparative Sequencing Program"/>
            <person name="Wegmann U."/>
            <person name="Louis P."/>
            <person name="Goesmann A."/>
            <person name="Henrissat B."/>
            <person name="Duncan S.H."/>
            <person name="Flint H.J."/>
        </authorList>
    </citation>
    <scope>NUCLEOTIDE SEQUENCE</scope>
    <source>
        <strain evidence="2">NBRC 107710</strain>
    </source>
</reference>
<dbReference type="AlphaFoldDB" id="A0A7W6AH17"/>
<keyword evidence="1" id="KW-0812">Transmembrane</keyword>
<reference evidence="3 4" key="3">
    <citation type="submission" date="2020-08" db="EMBL/GenBank/DDBJ databases">
        <title>Genomic Encyclopedia of Type Strains, Phase IV (KMG-IV): sequencing the most valuable type-strain genomes for metagenomic binning, comparative biology and taxonomic classification.</title>
        <authorList>
            <person name="Goeker M."/>
        </authorList>
    </citation>
    <scope>NUCLEOTIDE SEQUENCE [LARGE SCALE GENOMIC DNA]</scope>
    <source>
        <strain evidence="3 4">DSM 24105</strain>
    </source>
</reference>
<name>A0A7W6AH17_9HYPH</name>
<comment type="caution">
    <text evidence="3">The sequence shown here is derived from an EMBL/GenBank/DDBJ whole genome shotgun (WGS) entry which is preliminary data.</text>
</comment>
<evidence type="ECO:0000256" key="1">
    <source>
        <dbReference type="SAM" id="Phobius"/>
    </source>
</evidence>
<evidence type="ECO:0000313" key="5">
    <source>
        <dbReference type="Proteomes" id="UP001156881"/>
    </source>
</evidence>
<dbReference type="Proteomes" id="UP001156881">
    <property type="component" value="Unassembled WGS sequence"/>
</dbReference>
<gene>
    <name evidence="2" type="ORF">GCM10007884_36730</name>
    <name evidence="3" type="ORF">GGR33_000785</name>
</gene>
<keyword evidence="5" id="KW-1185">Reference proteome</keyword>
<reference evidence="2" key="4">
    <citation type="submission" date="2023-01" db="EMBL/GenBank/DDBJ databases">
        <title>Draft genome sequence of Methylobacterium brachythecii strain NBRC 107710.</title>
        <authorList>
            <person name="Sun Q."/>
            <person name="Mori K."/>
        </authorList>
    </citation>
    <scope>NUCLEOTIDE SEQUENCE</scope>
    <source>
        <strain evidence="2">NBRC 107710</strain>
    </source>
</reference>
<accession>A0A7W6AH17</accession>
<evidence type="ECO:0000313" key="2">
    <source>
        <dbReference type="EMBL" id="GLS45682.1"/>
    </source>
</evidence>
<sequence length="45" mass="5076">MNSRQTIKTTDNAREGETSGRMRWVLVWTLILSVVAIGTAWLTIV</sequence>
<dbReference type="EMBL" id="BSPG01000025">
    <property type="protein sequence ID" value="GLS45682.1"/>
    <property type="molecule type" value="Genomic_DNA"/>
</dbReference>
<protein>
    <submittedName>
        <fullName evidence="3">Uncharacterized protein</fullName>
    </submittedName>
</protein>
<organism evidence="3 4">
    <name type="scientific">Methylobacterium brachythecii</name>
    <dbReference type="NCBI Taxonomy" id="1176177"/>
    <lineage>
        <taxon>Bacteria</taxon>
        <taxon>Pseudomonadati</taxon>
        <taxon>Pseudomonadota</taxon>
        <taxon>Alphaproteobacteria</taxon>
        <taxon>Hyphomicrobiales</taxon>
        <taxon>Methylobacteriaceae</taxon>
        <taxon>Methylobacterium</taxon>
    </lineage>
</organism>